<dbReference type="InterPro" id="IPR006626">
    <property type="entry name" value="PbH1"/>
</dbReference>
<dbReference type="Proteomes" id="UP000523601">
    <property type="component" value="Unassembled WGS sequence"/>
</dbReference>
<dbReference type="EMBL" id="JABCJD010000005">
    <property type="protein sequence ID" value="NVO27999.1"/>
    <property type="molecule type" value="Genomic_DNA"/>
</dbReference>
<organism evidence="3 4">
    <name type="scientific">Donghicola mangrovi</name>
    <dbReference type="NCBI Taxonomy" id="2729614"/>
    <lineage>
        <taxon>Bacteria</taxon>
        <taxon>Pseudomonadati</taxon>
        <taxon>Pseudomonadota</taxon>
        <taxon>Alphaproteobacteria</taxon>
        <taxon>Rhodobacterales</taxon>
        <taxon>Roseobacteraceae</taxon>
        <taxon>Donghicola</taxon>
    </lineage>
</organism>
<evidence type="ECO:0000313" key="3">
    <source>
        <dbReference type="EMBL" id="NVO27999.1"/>
    </source>
</evidence>
<protein>
    <submittedName>
        <fullName evidence="3">Right-handed parallel beta-helix repeat-containing protein</fullName>
    </submittedName>
</protein>
<evidence type="ECO:0000313" key="4">
    <source>
        <dbReference type="Proteomes" id="UP000523601"/>
    </source>
</evidence>
<dbReference type="Gene3D" id="2.160.20.10">
    <property type="entry name" value="Single-stranded right-handed beta-helix, Pectin lyase-like"/>
    <property type="match status" value="2"/>
</dbReference>
<feature type="domain" description="Right handed beta helix" evidence="2">
    <location>
        <begin position="131"/>
        <end position="290"/>
    </location>
</feature>
<feature type="region of interest" description="Disordered" evidence="1">
    <location>
        <begin position="370"/>
        <end position="389"/>
    </location>
</feature>
<dbReference type="InterPro" id="IPR039448">
    <property type="entry name" value="Beta_helix"/>
</dbReference>
<gene>
    <name evidence="3" type="ORF">HJ526_11245</name>
</gene>
<reference evidence="3 4" key="1">
    <citation type="submission" date="2020-04" db="EMBL/GenBank/DDBJ databases">
        <title>Donghicola sp., a member of the Rhodobacteraceae family isolated from mangrove forest in Thailand.</title>
        <authorList>
            <person name="Charoenyingcharoen P."/>
            <person name="Yukphan P."/>
        </authorList>
    </citation>
    <scope>NUCLEOTIDE SEQUENCE [LARGE SCALE GENOMIC DNA]</scope>
    <source>
        <strain evidence="3 4">C2-DW-16</strain>
    </source>
</reference>
<dbReference type="Pfam" id="PF13229">
    <property type="entry name" value="Beta_helix"/>
    <property type="match status" value="1"/>
</dbReference>
<comment type="caution">
    <text evidence="3">The sequence shown here is derived from an EMBL/GenBank/DDBJ whole genome shotgun (WGS) entry which is preliminary data.</text>
</comment>
<dbReference type="RefSeq" id="WP_176854513.1">
    <property type="nucleotide sequence ID" value="NZ_JABCJD010000005.1"/>
</dbReference>
<dbReference type="InterPro" id="IPR011050">
    <property type="entry name" value="Pectin_lyase_fold/virulence"/>
</dbReference>
<accession>A0ABX2PEW2</accession>
<name>A0ABX2PEW2_9RHOB</name>
<dbReference type="SUPFAM" id="SSF51126">
    <property type="entry name" value="Pectin lyase-like"/>
    <property type="match status" value="1"/>
</dbReference>
<keyword evidence="4" id="KW-1185">Reference proteome</keyword>
<proteinExistence type="predicted"/>
<sequence>MTDIYVSSAEELNTALAAASAGQHILLEAGEYDDIALWYGLGIDLDLEGVTLASADPDAPAVIHNFEAKGVSNLTIENVVFDYDAVAGQTPFKRPFEFSDCVNITLDGITFDGDLAHDVSVEADGYATGIGLSVRGCTGFTLTDSVFETFMIGASFGNSVGVTILNNDLSGMRVDGLTFTKMQDVLIAGNTIHDFARNLSAGDHSDMIQFWTNGNTEAMSNISIIGNTLDMGSGDHTQGIFIGNEALDQGYGTEMFYQSLMIAGNSLINGHLNGIYVGGANDLSILGNTLVNPDPLAETTDLPRIRVDQVSTDVTISGNVATDIWGYKDQSDWLLTGNLTTLLTAGKAAEFVSSDATVCRRFAPGELGDSFDFTQARPAPPTGTSEFGASGDGMYATGQSGSLENPPTELTDFTGTELNLFGPALEFM</sequence>
<evidence type="ECO:0000259" key="2">
    <source>
        <dbReference type="Pfam" id="PF13229"/>
    </source>
</evidence>
<dbReference type="SMART" id="SM00710">
    <property type="entry name" value="PbH1"/>
    <property type="match status" value="6"/>
</dbReference>
<dbReference type="InterPro" id="IPR012334">
    <property type="entry name" value="Pectin_lyas_fold"/>
</dbReference>
<evidence type="ECO:0000256" key="1">
    <source>
        <dbReference type="SAM" id="MobiDB-lite"/>
    </source>
</evidence>